<keyword evidence="2" id="KW-1185">Reference proteome</keyword>
<accession>A0A9P9EZ99</accession>
<evidence type="ECO:0000313" key="2">
    <source>
        <dbReference type="Proteomes" id="UP000717696"/>
    </source>
</evidence>
<comment type="caution">
    <text evidence="1">The sequence shown here is derived from an EMBL/GenBank/DDBJ whole genome shotgun (WGS) entry which is preliminary data.</text>
</comment>
<protein>
    <submittedName>
        <fullName evidence="1">Uncharacterized protein</fullName>
    </submittedName>
</protein>
<gene>
    <name evidence="1" type="ORF">B0J13DRAFT_301807</name>
</gene>
<dbReference type="EMBL" id="JAGMUU010000007">
    <property type="protein sequence ID" value="KAH7149277.1"/>
    <property type="molecule type" value="Genomic_DNA"/>
</dbReference>
<sequence>MSKMAYVGPPGCLSTSYLSSTGITANFFCILWTLGSEPAVAAHQEKPLPSAIRRFAPDEEARRLTDRFSNDALLLHVKTTQASRSKVVQQASEQKHSRRPGWYHPPWLHLLCRHAPPATPPGWLQCDGRSKCCRELGRKAMAYCHAHAIPSALHTNFGGPKRKHWA</sequence>
<organism evidence="1 2">
    <name type="scientific">Dactylonectria estremocensis</name>
    <dbReference type="NCBI Taxonomy" id="1079267"/>
    <lineage>
        <taxon>Eukaryota</taxon>
        <taxon>Fungi</taxon>
        <taxon>Dikarya</taxon>
        <taxon>Ascomycota</taxon>
        <taxon>Pezizomycotina</taxon>
        <taxon>Sordariomycetes</taxon>
        <taxon>Hypocreomycetidae</taxon>
        <taxon>Hypocreales</taxon>
        <taxon>Nectriaceae</taxon>
        <taxon>Dactylonectria</taxon>
    </lineage>
</organism>
<proteinExistence type="predicted"/>
<name>A0A9P9EZ99_9HYPO</name>
<dbReference type="Proteomes" id="UP000717696">
    <property type="component" value="Unassembled WGS sequence"/>
</dbReference>
<evidence type="ECO:0000313" key="1">
    <source>
        <dbReference type="EMBL" id="KAH7149277.1"/>
    </source>
</evidence>
<dbReference type="AlphaFoldDB" id="A0A9P9EZ99"/>
<dbReference type="OrthoDB" id="10512595at2759"/>
<reference evidence="1" key="1">
    <citation type="journal article" date="2021" name="Nat. Commun.">
        <title>Genetic determinants of endophytism in the Arabidopsis root mycobiome.</title>
        <authorList>
            <person name="Mesny F."/>
            <person name="Miyauchi S."/>
            <person name="Thiergart T."/>
            <person name="Pickel B."/>
            <person name="Atanasova L."/>
            <person name="Karlsson M."/>
            <person name="Huettel B."/>
            <person name="Barry K.W."/>
            <person name="Haridas S."/>
            <person name="Chen C."/>
            <person name="Bauer D."/>
            <person name="Andreopoulos W."/>
            <person name="Pangilinan J."/>
            <person name="LaButti K."/>
            <person name="Riley R."/>
            <person name="Lipzen A."/>
            <person name="Clum A."/>
            <person name="Drula E."/>
            <person name="Henrissat B."/>
            <person name="Kohler A."/>
            <person name="Grigoriev I.V."/>
            <person name="Martin F.M."/>
            <person name="Hacquard S."/>
        </authorList>
    </citation>
    <scope>NUCLEOTIDE SEQUENCE</scope>
    <source>
        <strain evidence="1">MPI-CAGE-AT-0021</strain>
    </source>
</reference>